<dbReference type="Pfam" id="PF07730">
    <property type="entry name" value="HisKA_3"/>
    <property type="match status" value="1"/>
</dbReference>
<evidence type="ECO:0000256" key="3">
    <source>
        <dbReference type="ARBA" id="ARBA00022553"/>
    </source>
</evidence>
<dbReference type="InterPro" id="IPR003594">
    <property type="entry name" value="HATPase_dom"/>
</dbReference>
<dbReference type="EC" id="2.7.13.3" evidence="2"/>
<dbReference type="Pfam" id="PF02518">
    <property type="entry name" value="HATPase_c"/>
    <property type="match status" value="1"/>
</dbReference>
<evidence type="ECO:0000313" key="12">
    <source>
        <dbReference type="EMBL" id="SDE43562.1"/>
    </source>
</evidence>
<dbReference type="InterPro" id="IPR011990">
    <property type="entry name" value="TPR-like_helical_dom_sf"/>
</dbReference>
<dbReference type="InterPro" id="IPR011712">
    <property type="entry name" value="Sig_transdc_His_kin_sub3_dim/P"/>
</dbReference>
<dbReference type="InterPro" id="IPR050482">
    <property type="entry name" value="Sensor_HK_TwoCompSys"/>
</dbReference>
<evidence type="ECO:0000256" key="5">
    <source>
        <dbReference type="ARBA" id="ARBA00022741"/>
    </source>
</evidence>
<dbReference type="PROSITE" id="PS50109">
    <property type="entry name" value="HIS_KIN"/>
    <property type="match status" value="1"/>
</dbReference>
<evidence type="ECO:0000256" key="2">
    <source>
        <dbReference type="ARBA" id="ARBA00012438"/>
    </source>
</evidence>
<dbReference type="Gene3D" id="1.20.5.1930">
    <property type="match status" value="1"/>
</dbReference>
<keyword evidence="8" id="KW-0902">Two-component regulatory system</keyword>
<keyword evidence="3" id="KW-0597">Phosphoprotein</keyword>
<dbReference type="Gene3D" id="1.25.40.10">
    <property type="entry name" value="Tetratricopeptide repeat domain"/>
    <property type="match status" value="1"/>
</dbReference>
<sequence length="674" mass="76270">MKKTILFFVLLLCTIVSGQEDDSEKEIATLLLKIEQSHKGEKLQLMDSLSNYISSNTNFENDSIVKATVQYALEIDSIGIATWQTANLIFFQNNIKGNPEKGKQLFLDFLETSEKTKDYTALAKFYIEGGDSFFFLEDYDNSIGYYDLAETNAVKAKDDRFVGLAKLYKAATLSNWGDFSESSRLLQEARKIFQKTNDTFNIISSRNSLSVLYSQNNFFKEAKAERDEAIVLAKKIKSEGHLVSFYYNAATDAGKQGNNEEQIKELKLALDASKKSRSPEYYEAMLLAGLSIAYSKIDSVSVAESYIKEIEKSPEQNTQGKNKEPYLDALKHLAFAKKDYANALIYGKEHLSIKKEGSHFEEIQRGEKFLADVYEALGNNTLAYAHFKNYEALKDSIGNVQKVRGLSYYQTLYETEKRDAKIQAQQRDIALLDAQNKIKNQLILFGGIGMLAFFAVVVLARSRNAARKRQKLQEDFSQDLIKAQEEERTRVARELHDSVGQKLMLLTKQAKRFGDFEIDCLAGNTLEELRSISRGLHPITLEKLGITEAIISMVNEVDANTNIFFTNEIENIDDLLSKETSLHLYRILQEVLNNMVKHAEAKSASVTIEYRNNAVEAIIVDNGKGFEYSEKLKLATSLGMKTLMERAKIIKSSLDIRSKNNQGTTIQLIIPTFK</sequence>
<dbReference type="AlphaFoldDB" id="A0A1G7CW34"/>
<keyword evidence="7" id="KW-0067">ATP-binding</keyword>
<evidence type="ECO:0000256" key="7">
    <source>
        <dbReference type="ARBA" id="ARBA00022840"/>
    </source>
</evidence>
<reference evidence="12 13" key="1">
    <citation type="submission" date="2016-10" db="EMBL/GenBank/DDBJ databases">
        <authorList>
            <person name="de Groot N.N."/>
        </authorList>
    </citation>
    <scope>NUCLEOTIDE SEQUENCE [LARGE SCALE GENOMIC DNA]</scope>
    <source>
        <strain evidence="12 13">DSM 16195</strain>
    </source>
</reference>
<feature type="transmembrane region" description="Helical" evidence="9">
    <location>
        <begin position="442"/>
        <end position="460"/>
    </location>
</feature>
<keyword evidence="6 12" id="KW-0418">Kinase</keyword>
<comment type="catalytic activity">
    <reaction evidence="1">
        <text>ATP + protein L-histidine = ADP + protein N-phospho-L-histidine.</text>
        <dbReference type="EC" id="2.7.13.3"/>
    </reaction>
</comment>
<feature type="chain" id="PRO_5011792524" description="histidine kinase" evidence="10">
    <location>
        <begin position="19"/>
        <end position="674"/>
    </location>
</feature>
<feature type="signal peptide" evidence="10">
    <location>
        <begin position="1"/>
        <end position="18"/>
    </location>
</feature>
<keyword evidence="9" id="KW-0812">Transmembrane</keyword>
<organism evidence="12 13">
    <name type="scientific">Ulvibacter litoralis</name>
    <dbReference type="NCBI Taxonomy" id="227084"/>
    <lineage>
        <taxon>Bacteria</taxon>
        <taxon>Pseudomonadati</taxon>
        <taxon>Bacteroidota</taxon>
        <taxon>Flavobacteriia</taxon>
        <taxon>Flavobacteriales</taxon>
        <taxon>Flavobacteriaceae</taxon>
        <taxon>Ulvibacter</taxon>
    </lineage>
</organism>
<evidence type="ECO:0000256" key="6">
    <source>
        <dbReference type="ARBA" id="ARBA00022777"/>
    </source>
</evidence>
<protein>
    <recommendedName>
        <fullName evidence="2">histidine kinase</fullName>
        <ecNumber evidence="2">2.7.13.3</ecNumber>
    </recommendedName>
</protein>
<keyword evidence="5" id="KW-0547">Nucleotide-binding</keyword>
<dbReference type="Proteomes" id="UP000199321">
    <property type="component" value="Unassembled WGS sequence"/>
</dbReference>
<keyword evidence="9" id="KW-0472">Membrane</keyword>
<gene>
    <name evidence="12" type="ORF">SAMN05421855_101607</name>
</gene>
<dbReference type="InterPro" id="IPR005467">
    <property type="entry name" value="His_kinase_dom"/>
</dbReference>
<dbReference type="PANTHER" id="PTHR24421:SF10">
    <property type="entry name" value="NITRATE_NITRITE SENSOR PROTEIN NARQ"/>
    <property type="match status" value="1"/>
</dbReference>
<dbReference type="CDD" id="cd16917">
    <property type="entry name" value="HATPase_UhpB-NarQ-NarX-like"/>
    <property type="match status" value="1"/>
</dbReference>
<evidence type="ECO:0000256" key="1">
    <source>
        <dbReference type="ARBA" id="ARBA00000085"/>
    </source>
</evidence>
<dbReference type="GO" id="GO:0046983">
    <property type="term" value="F:protein dimerization activity"/>
    <property type="evidence" value="ECO:0007669"/>
    <property type="project" value="InterPro"/>
</dbReference>
<accession>A0A1G7CW34</accession>
<proteinExistence type="predicted"/>
<evidence type="ECO:0000256" key="8">
    <source>
        <dbReference type="ARBA" id="ARBA00023012"/>
    </source>
</evidence>
<dbReference type="SUPFAM" id="SSF55874">
    <property type="entry name" value="ATPase domain of HSP90 chaperone/DNA topoisomerase II/histidine kinase"/>
    <property type="match status" value="1"/>
</dbReference>
<keyword evidence="13" id="KW-1185">Reference proteome</keyword>
<keyword evidence="10" id="KW-0732">Signal</keyword>
<dbReference type="GO" id="GO:0005524">
    <property type="term" value="F:ATP binding"/>
    <property type="evidence" value="ECO:0007669"/>
    <property type="project" value="UniProtKB-KW"/>
</dbReference>
<feature type="domain" description="Histidine kinase" evidence="11">
    <location>
        <begin position="490"/>
        <end position="674"/>
    </location>
</feature>
<dbReference type="GO" id="GO:0016020">
    <property type="term" value="C:membrane"/>
    <property type="evidence" value="ECO:0007669"/>
    <property type="project" value="InterPro"/>
</dbReference>
<dbReference type="GO" id="GO:0000155">
    <property type="term" value="F:phosphorelay sensor kinase activity"/>
    <property type="evidence" value="ECO:0007669"/>
    <property type="project" value="InterPro"/>
</dbReference>
<keyword evidence="9" id="KW-1133">Transmembrane helix</keyword>
<dbReference type="EMBL" id="FNBA01000001">
    <property type="protein sequence ID" value="SDE43562.1"/>
    <property type="molecule type" value="Genomic_DNA"/>
</dbReference>
<dbReference type="STRING" id="227084.SAMN05421855_101607"/>
<evidence type="ECO:0000259" key="11">
    <source>
        <dbReference type="PROSITE" id="PS50109"/>
    </source>
</evidence>
<dbReference type="PANTHER" id="PTHR24421">
    <property type="entry name" value="NITRATE/NITRITE SENSOR PROTEIN NARX-RELATED"/>
    <property type="match status" value="1"/>
</dbReference>
<dbReference type="SUPFAM" id="SSF48452">
    <property type="entry name" value="TPR-like"/>
    <property type="match status" value="1"/>
</dbReference>
<keyword evidence="4" id="KW-0808">Transferase</keyword>
<evidence type="ECO:0000313" key="13">
    <source>
        <dbReference type="Proteomes" id="UP000199321"/>
    </source>
</evidence>
<evidence type="ECO:0000256" key="4">
    <source>
        <dbReference type="ARBA" id="ARBA00022679"/>
    </source>
</evidence>
<name>A0A1G7CW34_9FLAO</name>
<dbReference type="Gene3D" id="3.30.565.10">
    <property type="entry name" value="Histidine kinase-like ATPase, C-terminal domain"/>
    <property type="match status" value="1"/>
</dbReference>
<evidence type="ECO:0000256" key="10">
    <source>
        <dbReference type="SAM" id="SignalP"/>
    </source>
</evidence>
<evidence type="ECO:0000256" key="9">
    <source>
        <dbReference type="SAM" id="Phobius"/>
    </source>
</evidence>
<dbReference type="InterPro" id="IPR036890">
    <property type="entry name" value="HATPase_C_sf"/>
</dbReference>